<evidence type="ECO:0000256" key="1">
    <source>
        <dbReference type="SAM" id="Phobius"/>
    </source>
</evidence>
<dbReference type="InterPro" id="IPR005135">
    <property type="entry name" value="Endo/exonuclease/phosphatase"/>
</dbReference>
<feature type="transmembrane region" description="Helical" evidence="1">
    <location>
        <begin position="41"/>
        <end position="66"/>
    </location>
</feature>
<proteinExistence type="predicted"/>
<dbReference type="GO" id="GO:0006506">
    <property type="term" value="P:GPI anchor biosynthetic process"/>
    <property type="evidence" value="ECO:0007669"/>
    <property type="project" value="TreeGrafter"/>
</dbReference>
<dbReference type="Proteomes" id="UP000451233">
    <property type="component" value="Unassembled WGS sequence"/>
</dbReference>
<gene>
    <name evidence="3" type="ORF">GS398_19045</name>
</gene>
<protein>
    <recommendedName>
        <fullName evidence="2">Endonuclease/exonuclease/phosphatase domain-containing protein</fullName>
    </recommendedName>
</protein>
<dbReference type="InterPro" id="IPR051916">
    <property type="entry name" value="GPI-anchor_lipid_remodeler"/>
</dbReference>
<keyword evidence="1" id="KW-1133">Transmembrane helix</keyword>
<comment type="caution">
    <text evidence="3">The sequence shown here is derived from an EMBL/GenBank/DDBJ whole genome shotgun (WGS) entry which is preliminary data.</text>
</comment>
<keyword evidence="1" id="KW-0812">Transmembrane</keyword>
<dbReference type="EMBL" id="WVHS01000005">
    <property type="protein sequence ID" value="MXV17403.1"/>
    <property type="molecule type" value="Genomic_DNA"/>
</dbReference>
<name>A0A7K1Y299_9SPHI</name>
<feature type="domain" description="Endonuclease/exonuclease/phosphatase" evidence="2">
    <location>
        <begin position="112"/>
        <end position="362"/>
    </location>
</feature>
<dbReference type="PANTHER" id="PTHR14859:SF15">
    <property type="entry name" value="ENDONUCLEASE_EXONUCLEASE_PHOSPHATASE DOMAIN-CONTAINING PROTEIN"/>
    <property type="match status" value="1"/>
</dbReference>
<keyword evidence="1" id="KW-0472">Membrane</keyword>
<keyword evidence="4" id="KW-1185">Reference proteome</keyword>
<reference evidence="3 4" key="1">
    <citation type="submission" date="2019-11" db="EMBL/GenBank/DDBJ databases">
        <title>Pedobacter sp. HMF7056 Genome sequencing and assembly.</title>
        <authorList>
            <person name="Kang H."/>
            <person name="Kim H."/>
            <person name="Joh K."/>
        </authorList>
    </citation>
    <scope>NUCLEOTIDE SEQUENCE [LARGE SCALE GENOMIC DNA]</scope>
    <source>
        <strain evidence="3 4">HMF7056</strain>
    </source>
</reference>
<dbReference type="GO" id="GO:0003824">
    <property type="term" value="F:catalytic activity"/>
    <property type="evidence" value="ECO:0007669"/>
    <property type="project" value="InterPro"/>
</dbReference>
<organism evidence="3 4">
    <name type="scientific">Hufsiella ginkgonis</name>
    <dbReference type="NCBI Taxonomy" id="2695274"/>
    <lineage>
        <taxon>Bacteria</taxon>
        <taxon>Pseudomonadati</taxon>
        <taxon>Bacteroidota</taxon>
        <taxon>Sphingobacteriia</taxon>
        <taxon>Sphingobacteriales</taxon>
        <taxon>Sphingobacteriaceae</taxon>
        <taxon>Hufsiella</taxon>
    </lineage>
</organism>
<dbReference type="CDD" id="cd09084">
    <property type="entry name" value="EEP-2"/>
    <property type="match status" value="1"/>
</dbReference>
<evidence type="ECO:0000313" key="3">
    <source>
        <dbReference type="EMBL" id="MXV17403.1"/>
    </source>
</evidence>
<dbReference type="RefSeq" id="WP_160908412.1">
    <property type="nucleotide sequence ID" value="NZ_WVHS01000005.1"/>
</dbReference>
<dbReference type="InterPro" id="IPR036691">
    <property type="entry name" value="Endo/exonu/phosph_ase_sf"/>
</dbReference>
<feature type="transmembrane region" description="Helical" evidence="1">
    <location>
        <begin position="12"/>
        <end position="35"/>
    </location>
</feature>
<feature type="transmembrane region" description="Helical" evidence="1">
    <location>
        <begin position="73"/>
        <end position="89"/>
    </location>
</feature>
<evidence type="ECO:0000313" key="4">
    <source>
        <dbReference type="Proteomes" id="UP000451233"/>
    </source>
</evidence>
<dbReference type="GO" id="GO:0016020">
    <property type="term" value="C:membrane"/>
    <property type="evidence" value="ECO:0007669"/>
    <property type="project" value="GOC"/>
</dbReference>
<evidence type="ECO:0000259" key="2">
    <source>
        <dbReference type="Pfam" id="PF03372"/>
    </source>
</evidence>
<accession>A0A7K1Y299</accession>
<dbReference type="AlphaFoldDB" id="A0A7K1Y299"/>
<dbReference type="Gene3D" id="3.60.10.10">
    <property type="entry name" value="Endonuclease/exonuclease/phosphatase"/>
    <property type="match status" value="1"/>
</dbReference>
<sequence>MNFFNNQKKLTVFDRVVLAVNVLAGLALMFSYLAPFINPRYFWLVGMAGLGYPFLLPANAIFVIFWLFRRSRWVLFPVVFLVIGLPWVSQNYGLKNFCPLSSNPPKENLRVMTYNVHGFRALDKVIGTPVPDEMAGIIHSSRPDIVAIIEFNSIKADQGAIYRSLQRSLGLNHYYFKPHENDEWDSTGIALFSRFPIIRSGFVAPSPQAPETEAVFVDLSISGKVTRVYGIHLQSVRFGFAQHKFLKQLRPLNRGGVKEIGIITDKLRTAFSRRSHQVELIKAHMRRCPYPYLVMGDFNDTPMSYSVNRIGEGLTNAFAEKGSGAGITYHRDFMPVQIDYIFTSKQFEVLSYMVVGKKLSDHFPIVSDLRMR</sequence>
<dbReference type="PANTHER" id="PTHR14859">
    <property type="entry name" value="CALCOFLUOR WHITE HYPERSENSITIVE PROTEIN PRECURSOR"/>
    <property type="match status" value="1"/>
</dbReference>
<dbReference type="SUPFAM" id="SSF56219">
    <property type="entry name" value="DNase I-like"/>
    <property type="match status" value="1"/>
</dbReference>
<dbReference type="Pfam" id="PF03372">
    <property type="entry name" value="Exo_endo_phos"/>
    <property type="match status" value="1"/>
</dbReference>